<dbReference type="EMBL" id="JYDO01000289">
    <property type="protein sequence ID" value="KRZ65831.1"/>
    <property type="molecule type" value="Genomic_DNA"/>
</dbReference>
<proteinExistence type="predicted"/>
<dbReference type="OrthoDB" id="10448917at2759"/>
<comment type="caution">
    <text evidence="1">The sequence shown here is derived from an EMBL/GenBank/DDBJ whole genome shotgun (WGS) entry which is preliminary data.</text>
</comment>
<sequence length="131" mass="15415">MLVGQFKLKPCSSTSSGSGFWPLKFRFEMFMVWLNLLEGWHSRMNKRARNRHLGFYQFLRVIIDEHCKNKTVIWQINNGYTRGRRSLRRSAAYGVQQRQVAALTGRLHHSEISIEHFLKAIAYHTPAPKRL</sequence>
<dbReference type="Proteomes" id="UP000054843">
    <property type="component" value="Unassembled WGS sequence"/>
</dbReference>
<name>A0A0V1M262_9BILA</name>
<evidence type="ECO:0000313" key="2">
    <source>
        <dbReference type="Proteomes" id="UP000054843"/>
    </source>
</evidence>
<reference evidence="1 2" key="1">
    <citation type="submission" date="2015-01" db="EMBL/GenBank/DDBJ databases">
        <title>Evolution of Trichinella species and genotypes.</title>
        <authorList>
            <person name="Korhonen P.K."/>
            <person name="Edoardo P."/>
            <person name="Giuseppe L.R."/>
            <person name="Gasser R.B."/>
        </authorList>
    </citation>
    <scope>NUCLEOTIDE SEQUENCE [LARGE SCALE GENOMIC DNA]</scope>
    <source>
        <strain evidence="1">ISS1980</strain>
    </source>
</reference>
<keyword evidence="2" id="KW-1185">Reference proteome</keyword>
<protein>
    <submittedName>
        <fullName evidence="1">Uncharacterized protein</fullName>
    </submittedName>
</protein>
<evidence type="ECO:0000313" key="1">
    <source>
        <dbReference type="EMBL" id="KRZ65831.1"/>
    </source>
</evidence>
<accession>A0A0V1M262</accession>
<gene>
    <name evidence="1" type="ORF">T10_2274</name>
</gene>
<dbReference type="AlphaFoldDB" id="A0A0V1M262"/>
<organism evidence="1 2">
    <name type="scientific">Trichinella papuae</name>
    <dbReference type="NCBI Taxonomy" id="268474"/>
    <lineage>
        <taxon>Eukaryota</taxon>
        <taxon>Metazoa</taxon>
        <taxon>Ecdysozoa</taxon>
        <taxon>Nematoda</taxon>
        <taxon>Enoplea</taxon>
        <taxon>Dorylaimia</taxon>
        <taxon>Trichinellida</taxon>
        <taxon>Trichinellidae</taxon>
        <taxon>Trichinella</taxon>
    </lineage>
</organism>